<dbReference type="PANTHER" id="PTHR48109">
    <property type="entry name" value="DIHYDROOROTATE DEHYDROGENASE (QUINONE), MITOCHONDRIAL-RELATED"/>
    <property type="match status" value="1"/>
</dbReference>
<evidence type="ECO:0000256" key="4">
    <source>
        <dbReference type="ARBA" id="ARBA00005359"/>
    </source>
</evidence>
<evidence type="ECO:0000256" key="10">
    <source>
        <dbReference type="ARBA" id="ARBA00048639"/>
    </source>
</evidence>
<dbReference type="EC" id="1.3.5.2" evidence="11"/>
<keyword evidence="6 11" id="KW-0288">FMN</keyword>
<dbReference type="NCBIfam" id="TIGR01036">
    <property type="entry name" value="pyrD_sub2"/>
    <property type="match status" value="1"/>
</dbReference>
<feature type="binding site" evidence="11">
    <location>
        <begin position="259"/>
        <end position="260"/>
    </location>
    <ligand>
        <name>substrate</name>
    </ligand>
</feature>
<protein>
    <recommendedName>
        <fullName evidence="11">Dihydroorotate dehydrogenase (quinone)</fullName>
        <ecNumber evidence="11">1.3.5.2</ecNumber>
    </recommendedName>
    <alternativeName>
        <fullName evidence="11">DHOdehase</fullName>
        <shortName evidence="11">DHOD</shortName>
        <shortName evidence="11">DHODase</shortName>
    </alternativeName>
    <alternativeName>
        <fullName evidence="11">Dihydroorotate oxidase</fullName>
    </alternativeName>
</protein>
<evidence type="ECO:0000256" key="8">
    <source>
        <dbReference type="ARBA" id="ARBA00023002"/>
    </source>
</evidence>
<reference evidence="14" key="1">
    <citation type="journal article" date="2019" name="Int. J. Syst. Evol. Microbiol.">
        <title>The Global Catalogue of Microorganisms (GCM) 10K type strain sequencing project: providing services to taxonomists for standard genome sequencing and annotation.</title>
        <authorList>
            <consortium name="The Broad Institute Genomics Platform"/>
            <consortium name="The Broad Institute Genome Sequencing Center for Infectious Disease"/>
            <person name="Wu L."/>
            <person name="Ma J."/>
        </authorList>
    </citation>
    <scope>NUCLEOTIDE SEQUENCE [LARGE SCALE GENOMIC DNA]</scope>
    <source>
        <strain evidence="14">JCM 16929</strain>
    </source>
</reference>
<name>A0ABP7AF26_9ACTN</name>
<dbReference type="CDD" id="cd04738">
    <property type="entry name" value="DHOD_2_like"/>
    <property type="match status" value="1"/>
</dbReference>
<feature type="binding site" evidence="11">
    <location>
        <begin position="70"/>
        <end position="74"/>
    </location>
    <ligand>
        <name>FMN</name>
        <dbReference type="ChEBI" id="CHEBI:58210"/>
    </ligand>
</feature>
<evidence type="ECO:0000256" key="3">
    <source>
        <dbReference type="ARBA" id="ARBA00005161"/>
    </source>
</evidence>
<feature type="binding site" evidence="11">
    <location>
        <position position="74"/>
    </location>
    <ligand>
        <name>substrate</name>
    </ligand>
</feature>
<comment type="caution">
    <text evidence="13">The sequence shown here is derived from an EMBL/GenBank/DDBJ whole genome shotgun (WGS) entry which is preliminary data.</text>
</comment>
<feature type="binding site" evidence="11">
    <location>
        <begin position="119"/>
        <end position="123"/>
    </location>
    <ligand>
        <name>substrate</name>
    </ligand>
</feature>
<organism evidence="13 14">
    <name type="scientific">Microlunatus ginsengisoli</name>
    <dbReference type="NCBI Taxonomy" id="363863"/>
    <lineage>
        <taxon>Bacteria</taxon>
        <taxon>Bacillati</taxon>
        <taxon>Actinomycetota</taxon>
        <taxon>Actinomycetes</taxon>
        <taxon>Propionibacteriales</taxon>
        <taxon>Propionibacteriaceae</taxon>
        <taxon>Microlunatus</taxon>
    </lineage>
</organism>
<feature type="binding site" evidence="11">
    <location>
        <position position="310"/>
    </location>
    <ligand>
        <name>FMN</name>
        <dbReference type="ChEBI" id="CHEBI:58210"/>
    </ligand>
</feature>
<feature type="domain" description="Dihydroorotate dehydrogenase catalytic" evidence="12">
    <location>
        <begin position="55"/>
        <end position="345"/>
    </location>
</feature>
<dbReference type="InterPro" id="IPR001295">
    <property type="entry name" value="Dihydroorotate_DH_CS"/>
</dbReference>
<comment type="function">
    <text evidence="1 11">Catalyzes the conversion of dihydroorotate to orotate with quinone as electron acceptor.</text>
</comment>
<feature type="binding site" evidence="11">
    <location>
        <position position="230"/>
    </location>
    <ligand>
        <name>FMN</name>
        <dbReference type="ChEBI" id="CHEBI:58210"/>
    </ligand>
</feature>
<dbReference type="SUPFAM" id="SSF51395">
    <property type="entry name" value="FMN-linked oxidoreductases"/>
    <property type="match status" value="1"/>
</dbReference>
<keyword evidence="5 11" id="KW-0285">Flavoprotein</keyword>
<evidence type="ECO:0000256" key="9">
    <source>
        <dbReference type="ARBA" id="ARBA00023136"/>
    </source>
</evidence>
<comment type="catalytic activity">
    <reaction evidence="10 11">
        <text>(S)-dihydroorotate + a quinone = orotate + a quinol</text>
        <dbReference type="Rhea" id="RHEA:30187"/>
        <dbReference type="ChEBI" id="CHEBI:24646"/>
        <dbReference type="ChEBI" id="CHEBI:30839"/>
        <dbReference type="ChEBI" id="CHEBI:30864"/>
        <dbReference type="ChEBI" id="CHEBI:132124"/>
        <dbReference type="EC" id="1.3.5.2"/>
    </reaction>
</comment>
<keyword evidence="14" id="KW-1185">Reference proteome</keyword>
<dbReference type="PROSITE" id="PS00911">
    <property type="entry name" value="DHODEHASE_1"/>
    <property type="match status" value="1"/>
</dbReference>
<dbReference type="InterPro" id="IPR050074">
    <property type="entry name" value="DHO_dehydrogenase"/>
</dbReference>
<keyword evidence="9 11" id="KW-0472">Membrane</keyword>
<proteinExistence type="inferred from homology"/>
<feature type="active site" description="Nucleophile" evidence="11">
    <location>
        <position position="190"/>
    </location>
</feature>
<evidence type="ECO:0000256" key="5">
    <source>
        <dbReference type="ARBA" id="ARBA00022630"/>
    </source>
</evidence>
<keyword evidence="11" id="KW-1003">Cell membrane</keyword>
<evidence type="ECO:0000313" key="14">
    <source>
        <dbReference type="Proteomes" id="UP001501490"/>
    </source>
</evidence>
<dbReference type="Pfam" id="PF01180">
    <property type="entry name" value="DHO_dh"/>
    <property type="match status" value="1"/>
</dbReference>
<comment type="cofactor">
    <cofactor evidence="11">
        <name>FMN</name>
        <dbReference type="ChEBI" id="CHEBI:58210"/>
    </cofactor>
    <text evidence="11">Binds 1 FMN per subunit.</text>
</comment>
<evidence type="ECO:0000256" key="11">
    <source>
        <dbReference type="HAMAP-Rule" id="MF_00225"/>
    </source>
</evidence>
<dbReference type="RefSeq" id="WP_344807173.1">
    <property type="nucleotide sequence ID" value="NZ_BAABAB010000026.1"/>
</dbReference>
<feature type="binding site" evidence="11">
    <location>
        <position position="283"/>
    </location>
    <ligand>
        <name>FMN</name>
        <dbReference type="ChEBI" id="CHEBI:58210"/>
    </ligand>
</feature>
<feature type="binding site" evidence="11">
    <location>
        <position position="154"/>
    </location>
    <ligand>
        <name>FMN</name>
        <dbReference type="ChEBI" id="CHEBI:58210"/>
    </ligand>
</feature>
<evidence type="ECO:0000313" key="13">
    <source>
        <dbReference type="EMBL" id="GAA3630525.1"/>
    </source>
</evidence>
<feature type="binding site" evidence="11">
    <location>
        <begin position="331"/>
        <end position="332"/>
    </location>
    <ligand>
        <name>FMN</name>
        <dbReference type="ChEBI" id="CHEBI:58210"/>
    </ligand>
</feature>
<comment type="subunit">
    <text evidence="11">Monomer.</text>
</comment>
<dbReference type="PANTHER" id="PTHR48109:SF4">
    <property type="entry name" value="DIHYDROOROTATE DEHYDROGENASE (QUINONE), MITOCHONDRIAL"/>
    <property type="match status" value="1"/>
</dbReference>
<dbReference type="Proteomes" id="UP001501490">
    <property type="component" value="Unassembled WGS sequence"/>
</dbReference>
<evidence type="ECO:0000256" key="1">
    <source>
        <dbReference type="ARBA" id="ARBA00003125"/>
    </source>
</evidence>
<comment type="similarity">
    <text evidence="4 11">Belongs to the dihydroorotate dehydrogenase family. Type 2 subfamily.</text>
</comment>
<keyword evidence="7 11" id="KW-0665">Pyrimidine biosynthesis</keyword>
<feature type="binding site" evidence="11">
    <location>
        <position position="187"/>
    </location>
    <ligand>
        <name>FMN</name>
        <dbReference type="ChEBI" id="CHEBI:58210"/>
    </ligand>
</feature>
<dbReference type="NCBIfam" id="NF003652">
    <property type="entry name" value="PRK05286.2-5"/>
    <property type="match status" value="1"/>
</dbReference>
<feature type="binding site" evidence="11">
    <location>
        <position position="192"/>
    </location>
    <ligand>
        <name>substrate</name>
    </ligand>
</feature>
<gene>
    <name evidence="11" type="primary">pyrD</name>
    <name evidence="13" type="ORF">GCM10022236_36300</name>
</gene>
<dbReference type="InterPro" id="IPR005719">
    <property type="entry name" value="Dihydroorotate_DH_2"/>
</dbReference>
<dbReference type="HAMAP" id="MF_00225">
    <property type="entry name" value="DHO_dh_type2"/>
    <property type="match status" value="1"/>
</dbReference>
<comment type="subcellular location">
    <subcellularLocation>
        <location evidence="11">Cell membrane</location>
        <topology evidence="11">Peripheral membrane protein</topology>
    </subcellularLocation>
    <subcellularLocation>
        <location evidence="2">Membrane</location>
    </subcellularLocation>
</comment>
<feature type="binding site" evidence="11">
    <location>
        <position position="94"/>
    </location>
    <ligand>
        <name>FMN</name>
        <dbReference type="ChEBI" id="CHEBI:58210"/>
    </ligand>
</feature>
<dbReference type="InterPro" id="IPR005720">
    <property type="entry name" value="Dihydroorotate_DH_cat"/>
</dbReference>
<accession>A0ABP7AF26</accession>
<sequence>MTAYDRLLRPILFRSGGGDPEKAHERTLAALTRLGALPPARSAAGRWFGRHRSPVDVAGISFPGRVGLAAGMDKNGLAVRAWAGLGFGFAELGTVTAQAQPGNDRPRLFRLPQSSALINRMGFNNAGAEALARRLAAAGIRRGNNAAGIPLGISIGKTKITPVEDAVEDYLASFAALSPYADYVAVNVSSPNTPGLRRLQDADSLRSLAGGLVHAARTERSTDPVPIFVKIAPDLGESAVEDVLDVCRITGVSGLIATNTTLRRSGVSFAESSLAKETGGLSGAPLTNRARQLVRFLRERTELPIIGVGGIMTADDGRRMFDAGADLLQLYTGFVYGGPGLVDALNRLPECNTRLRGNP</sequence>
<dbReference type="InterPro" id="IPR013785">
    <property type="entry name" value="Aldolase_TIM"/>
</dbReference>
<evidence type="ECO:0000259" key="12">
    <source>
        <dbReference type="Pfam" id="PF01180"/>
    </source>
</evidence>
<evidence type="ECO:0000256" key="2">
    <source>
        <dbReference type="ARBA" id="ARBA00004370"/>
    </source>
</evidence>
<feature type="binding site" evidence="11">
    <location>
        <position position="258"/>
    </location>
    <ligand>
        <name>FMN</name>
        <dbReference type="ChEBI" id="CHEBI:58210"/>
    </ligand>
</feature>
<dbReference type="Gene3D" id="3.20.20.70">
    <property type="entry name" value="Aldolase class I"/>
    <property type="match status" value="1"/>
</dbReference>
<evidence type="ECO:0000256" key="6">
    <source>
        <dbReference type="ARBA" id="ARBA00022643"/>
    </source>
</evidence>
<comment type="pathway">
    <text evidence="3 11">Pyrimidine metabolism; UMP biosynthesis via de novo pathway; orotate from (S)-dihydroorotate (quinone route): step 1/1.</text>
</comment>
<dbReference type="EMBL" id="BAABAB010000026">
    <property type="protein sequence ID" value="GAA3630525.1"/>
    <property type="molecule type" value="Genomic_DNA"/>
</dbReference>
<keyword evidence="8 11" id="KW-0560">Oxidoreductase</keyword>
<evidence type="ECO:0000256" key="7">
    <source>
        <dbReference type="ARBA" id="ARBA00022975"/>
    </source>
</evidence>
<feature type="binding site" evidence="11">
    <location>
        <position position="187"/>
    </location>
    <ligand>
        <name>substrate</name>
    </ligand>
</feature>